<comment type="caution">
    <text evidence="2">The sequence shown here is derived from an EMBL/GenBank/DDBJ whole genome shotgun (WGS) entry which is preliminary data.</text>
</comment>
<protein>
    <recommendedName>
        <fullName evidence="4">Teneurin N-terminal domain-containing protein</fullName>
    </recommendedName>
</protein>
<evidence type="ECO:0000313" key="2">
    <source>
        <dbReference type="EMBL" id="GFR67455.1"/>
    </source>
</evidence>
<gene>
    <name evidence="2" type="ORF">ElyMa_003707700</name>
</gene>
<feature type="compositionally biased region" description="Low complexity" evidence="1">
    <location>
        <begin position="17"/>
        <end position="28"/>
    </location>
</feature>
<evidence type="ECO:0000256" key="1">
    <source>
        <dbReference type="SAM" id="MobiDB-lite"/>
    </source>
</evidence>
<evidence type="ECO:0008006" key="4">
    <source>
        <dbReference type="Google" id="ProtNLM"/>
    </source>
</evidence>
<dbReference type="Proteomes" id="UP000762676">
    <property type="component" value="Unassembled WGS sequence"/>
</dbReference>
<evidence type="ECO:0000313" key="3">
    <source>
        <dbReference type="Proteomes" id="UP000762676"/>
    </source>
</evidence>
<feature type="region of interest" description="Disordered" evidence="1">
    <location>
        <begin position="16"/>
        <end position="70"/>
    </location>
</feature>
<keyword evidence="3" id="KW-1185">Reference proteome</keyword>
<dbReference type="AlphaFoldDB" id="A0AAV4F3A9"/>
<name>A0AAV4F3A9_9GAST</name>
<dbReference type="EMBL" id="BMAT01007596">
    <property type="protein sequence ID" value="GFR67455.1"/>
    <property type="molecule type" value="Genomic_DNA"/>
</dbReference>
<accession>A0AAV4F3A9</accession>
<reference evidence="2 3" key="1">
    <citation type="journal article" date="2021" name="Elife">
        <title>Chloroplast acquisition without the gene transfer in kleptoplastic sea slugs, Plakobranchus ocellatus.</title>
        <authorList>
            <person name="Maeda T."/>
            <person name="Takahashi S."/>
            <person name="Yoshida T."/>
            <person name="Shimamura S."/>
            <person name="Takaki Y."/>
            <person name="Nagai Y."/>
            <person name="Toyoda A."/>
            <person name="Suzuki Y."/>
            <person name="Arimoto A."/>
            <person name="Ishii H."/>
            <person name="Satoh N."/>
            <person name="Nishiyama T."/>
            <person name="Hasebe M."/>
            <person name="Maruyama T."/>
            <person name="Minagawa J."/>
            <person name="Obokata J."/>
            <person name="Shigenobu S."/>
        </authorList>
    </citation>
    <scope>NUCLEOTIDE SEQUENCE [LARGE SCALE GENOMIC DNA]</scope>
</reference>
<proteinExistence type="predicted"/>
<feature type="compositionally biased region" description="Polar residues" evidence="1">
    <location>
        <begin position="34"/>
        <end position="63"/>
    </location>
</feature>
<sequence>MGVYDLMPRKTAAVYRSSEALVSTSSESDAGGNSEDTSTASSACPSPGPTSGRSDSNLQGRNRTYTRRRSSLDLNYKSNFRLKQSTGKDTVEAPEFRASAELMSKLHLHDRYVVGFSGSFSGHGGLCEGSALALRGLERSRSGDFYNKPSQNGRRCNNNGLILAKLRPCFSEGVKLASGRTAFSLCQNSQTPSSNSLFQANNDLHGSLPSHQKLALLQNHSSRMLVSNETLEDSLPYSRKHNRSYSPDSFESGDLRHGKRFLHGLQSCSKELDISEEELTLSNVFQVRSFWF</sequence>
<organism evidence="2 3">
    <name type="scientific">Elysia marginata</name>
    <dbReference type="NCBI Taxonomy" id="1093978"/>
    <lineage>
        <taxon>Eukaryota</taxon>
        <taxon>Metazoa</taxon>
        <taxon>Spiralia</taxon>
        <taxon>Lophotrochozoa</taxon>
        <taxon>Mollusca</taxon>
        <taxon>Gastropoda</taxon>
        <taxon>Heterobranchia</taxon>
        <taxon>Euthyneura</taxon>
        <taxon>Panpulmonata</taxon>
        <taxon>Sacoglossa</taxon>
        <taxon>Placobranchoidea</taxon>
        <taxon>Plakobranchidae</taxon>
        <taxon>Elysia</taxon>
    </lineage>
</organism>